<sequence length="70" mass="8144">MTKDEILKSYLNDPLFQEMDYMSKEKCEKIQFGESSGVKLVEIIKLAISGNIDRESEQITLRKILSYLNK</sequence>
<keyword evidence="2" id="KW-1185">Reference proteome</keyword>
<evidence type="ECO:0000313" key="1">
    <source>
        <dbReference type="EMBL" id="GCC53213.1"/>
    </source>
</evidence>
<accession>A0A401UE98</accession>
<organism evidence="1 2">
    <name type="scientific">Chryseotalea sanaruensis</name>
    <dbReference type="NCBI Taxonomy" id="2482724"/>
    <lineage>
        <taxon>Bacteria</taxon>
        <taxon>Pseudomonadati</taxon>
        <taxon>Bacteroidota</taxon>
        <taxon>Cytophagia</taxon>
        <taxon>Cytophagales</taxon>
        <taxon>Chryseotaleaceae</taxon>
        <taxon>Chryseotalea</taxon>
    </lineage>
</organism>
<dbReference type="Proteomes" id="UP000288227">
    <property type="component" value="Unassembled WGS sequence"/>
</dbReference>
<gene>
    <name evidence="1" type="ORF">SanaruYs_34560</name>
</gene>
<name>A0A401UE98_9BACT</name>
<dbReference type="OrthoDB" id="982844at2"/>
<proteinExistence type="predicted"/>
<comment type="caution">
    <text evidence="1">The sequence shown here is derived from an EMBL/GenBank/DDBJ whole genome shotgun (WGS) entry which is preliminary data.</text>
</comment>
<reference evidence="1 2" key="1">
    <citation type="submission" date="2018-11" db="EMBL/GenBank/DDBJ databases">
        <title>Chryseotalea sanarue gen. nov., sp., nov., a member of the family Cytophagaceae, isolated from a brackish lake in Hamamatsu Japan.</title>
        <authorList>
            <person name="Maejima Y."/>
            <person name="Iino T."/>
            <person name="Muraguchi Y."/>
            <person name="Fukuda K."/>
            <person name="Ohkuma M."/>
            <person name="Moriuchi R."/>
            <person name="Dohra H."/>
            <person name="Kimbara K."/>
            <person name="Shintani M."/>
        </authorList>
    </citation>
    <scope>NUCLEOTIDE SEQUENCE [LARGE SCALE GENOMIC DNA]</scope>
    <source>
        <strain evidence="1 2">Ys</strain>
    </source>
</reference>
<evidence type="ECO:0000313" key="2">
    <source>
        <dbReference type="Proteomes" id="UP000288227"/>
    </source>
</evidence>
<dbReference type="EMBL" id="BHXQ01000007">
    <property type="protein sequence ID" value="GCC53213.1"/>
    <property type="molecule type" value="Genomic_DNA"/>
</dbReference>
<dbReference type="AlphaFoldDB" id="A0A401UE98"/>
<dbReference type="RefSeq" id="WP_127123867.1">
    <property type="nucleotide sequence ID" value="NZ_BHXQ01000007.1"/>
</dbReference>
<protein>
    <submittedName>
        <fullName evidence="1">Uncharacterized protein</fullName>
    </submittedName>
</protein>